<organism evidence="1 2">
    <name type="scientific">Cupriavidus pauculus</name>
    <dbReference type="NCBI Taxonomy" id="82633"/>
    <lineage>
        <taxon>Bacteria</taxon>
        <taxon>Pseudomonadati</taxon>
        <taxon>Pseudomonadota</taxon>
        <taxon>Betaproteobacteria</taxon>
        <taxon>Burkholderiales</taxon>
        <taxon>Burkholderiaceae</taxon>
        <taxon>Cupriavidus</taxon>
    </lineage>
</organism>
<reference evidence="1 2" key="1">
    <citation type="submission" date="2017-12" db="EMBL/GenBank/DDBJ databases">
        <title>Genome sequence of the active heterotrophic nitrifier-denitrifier, Cupriavidus pauculus UM1.</title>
        <authorList>
            <person name="Putonti C."/>
            <person name="Castignetti D."/>
        </authorList>
    </citation>
    <scope>NUCLEOTIDE SEQUENCE [LARGE SCALE GENOMIC DNA]</scope>
    <source>
        <strain evidence="1 2">UM1</strain>
    </source>
</reference>
<dbReference type="Proteomes" id="UP000234341">
    <property type="component" value="Unassembled WGS sequence"/>
</dbReference>
<dbReference type="OrthoDB" id="6928755at2"/>
<gene>
    <name evidence="1" type="ORF">CYJ10_18015</name>
</gene>
<proteinExistence type="predicted"/>
<sequence length="73" mass="8864">MAETAFGFLQGNIEYWWYVYWEPYWESLDKDKQEAFLAGATDAWQACFWRHVGEGREVFEEMARSRSQEADWR</sequence>
<evidence type="ECO:0000313" key="1">
    <source>
        <dbReference type="EMBL" id="PLP99189.1"/>
    </source>
</evidence>
<accession>A0A2N5CAE9</accession>
<evidence type="ECO:0000313" key="2">
    <source>
        <dbReference type="Proteomes" id="UP000234341"/>
    </source>
</evidence>
<dbReference type="AlphaFoldDB" id="A0A2N5CAE9"/>
<dbReference type="EMBL" id="PJRP01000008">
    <property type="protein sequence ID" value="PLP99189.1"/>
    <property type="molecule type" value="Genomic_DNA"/>
</dbReference>
<name>A0A2N5CAE9_9BURK</name>
<comment type="caution">
    <text evidence="1">The sequence shown here is derived from an EMBL/GenBank/DDBJ whole genome shotgun (WGS) entry which is preliminary data.</text>
</comment>
<protein>
    <submittedName>
        <fullName evidence="1">Uncharacterized protein</fullName>
    </submittedName>
</protein>